<reference evidence="7 8" key="1">
    <citation type="journal article" date="2016" name="Nat. Commun.">
        <title>Thousands of microbial genomes shed light on interconnected biogeochemical processes in an aquifer system.</title>
        <authorList>
            <person name="Anantharaman K."/>
            <person name="Brown C.T."/>
            <person name="Hug L.A."/>
            <person name="Sharon I."/>
            <person name="Castelle C.J."/>
            <person name="Probst A.J."/>
            <person name="Thomas B.C."/>
            <person name="Singh A."/>
            <person name="Wilkins M.J."/>
            <person name="Karaoz U."/>
            <person name="Brodie E.L."/>
            <person name="Williams K.H."/>
            <person name="Hubbard S.S."/>
            <person name="Banfield J.F."/>
        </authorList>
    </citation>
    <scope>NUCLEOTIDE SEQUENCE [LARGE SCALE GENOMIC DNA]</scope>
</reference>
<dbReference type="EMBL" id="MHHY01000007">
    <property type="protein sequence ID" value="OGY40516.1"/>
    <property type="molecule type" value="Genomic_DNA"/>
</dbReference>
<dbReference type="PANTHER" id="PTHR23221:SF7">
    <property type="entry name" value="PHOSPHATIDYLINOSITOL-GLYCAN-SPECIFIC PHOSPHOLIPASE D"/>
    <property type="match status" value="1"/>
</dbReference>
<name>A0A1G1XLF8_9BACT</name>
<dbReference type="GO" id="GO:0016787">
    <property type="term" value="F:hydrolase activity"/>
    <property type="evidence" value="ECO:0007669"/>
    <property type="project" value="UniProtKB-KW"/>
</dbReference>
<comment type="caution">
    <text evidence="7">The sequence shown here is derived from an EMBL/GenBank/DDBJ whole genome shotgun (WGS) entry which is preliminary data.</text>
</comment>
<organism evidence="7 8">
    <name type="scientific">Candidatus Brennerbacteria bacterium RIFOXYD1_FULL_41_16</name>
    <dbReference type="NCBI Taxonomy" id="1797529"/>
    <lineage>
        <taxon>Bacteria</taxon>
        <taxon>Candidatus Brenneribacteriota</taxon>
    </lineage>
</organism>
<feature type="transmembrane region" description="Helical" evidence="5">
    <location>
        <begin position="12"/>
        <end position="35"/>
    </location>
</feature>
<dbReference type="InterPro" id="IPR013519">
    <property type="entry name" value="Int_alpha_beta-p"/>
</dbReference>
<keyword evidence="2" id="KW-0677">Repeat</keyword>
<dbReference type="InterPro" id="IPR036366">
    <property type="entry name" value="PGBDSf"/>
</dbReference>
<evidence type="ECO:0000313" key="7">
    <source>
        <dbReference type="EMBL" id="OGY40516.1"/>
    </source>
</evidence>
<dbReference type="AlphaFoldDB" id="A0A1G1XLF8"/>
<dbReference type="Pfam" id="PF01839">
    <property type="entry name" value="FG-GAP"/>
    <property type="match status" value="3"/>
</dbReference>
<dbReference type="InterPro" id="IPR036365">
    <property type="entry name" value="PGBD-like_sf"/>
</dbReference>
<dbReference type="SMART" id="SM00191">
    <property type="entry name" value="Int_alpha"/>
    <property type="match status" value="6"/>
</dbReference>
<evidence type="ECO:0000313" key="8">
    <source>
        <dbReference type="Proteomes" id="UP000178570"/>
    </source>
</evidence>
<dbReference type="Proteomes" id="UP000178570">
    <property type="component" value="Unassembled WGS sequence"/>
</dbReference>
<dbReference type="SUPFAM" id="SSF69318">
    <property type="entry name" value="Integrin alpha N-terminal domain"/>
    <property type="match status" value="2"/>
</dbReference>
<dbReference type="InterPro" id="IPR002477">
    <property type="entry name" value="Peptidoglycan-bd-like"/>
</dbReference>
<keyword evidence="5" id="KW-0472">Membrane</keyword>
<dbReference type="GO" id="GO:0008305">
    <property type="term" value="C:integrin complex"/>
    <property type="evidence" value="ECO:0007669"/>
    <property type="project" value="InterPro"/>
</dbReference>
<protein>
    <recommendedName>
        <fullName evidence="6">Peptidoglycan binding-like domain-containing protein</fullName>
    </recommendedName>
</protein>
<feature type="domain" description="Peptidoglycan binding-like" evidence="6">
    <location>
        <begin position="793"/>
        <end position="856"/>
    </location>
</feature>
<dbReference type="InterPro" id="IPR000413">
    <property type="entry name" value="Integrin_alpha"/>
</dbReference>
<dbReference type="PANTHER" id="PTHR23221">
    <property type="entry name" value="GLYCOSYLPHOSPHATIDYLINOSITOL PHOSPHOLIPASE D"/>
    <property type="match status" value="1"/>
</dbReference>
<proteinExistence type="predicted"/>
<evidence type="ECO:0000256" key="3">
    <source>
        <dbReference type="ARBA" id="ARBA00022801"/>
    </source>
</evidence>
<dbReference type="Gene3D" id="2.130.10.130">
    <property type="entry name" value="Integrin alpha, N-terminal"/>
    <property type="match status" value="3"/>
</dbReference>
<keyword evidence="5" id="KW-0812">Transmembrane</keyword>
<dbReference type="GO" id="GO:0007155">
    <property type="term" value="P:cell adhesion"/>
    <property type="evidence" value="ECO:0007669"/>
    <property type="project" value="InterPro"/>
</dbReference>
<sequence length="862" mass="93251">MNQIRFKEKFNFFYKVINWLFLAISLVIIFMLFFVDSSSARATDYDMGANDFNLRFDGPATNGYLGTSIEAIDLDNDGLLDIVIGAPDTSNNGSSSGSIYIIYNSLLQSLLSSSTTTIDFADSDNFSLRIDGAATSHLFGSRVRGADIDNDGKNDLIVTARGANYNSRSGSGSLYVIYNTLLSSFSQKTLDLSSSTNFNLRFDGAAAADYLGSVILEAVDIDNDGRKDILTHAPFADNSFSGSGSVYIIYNTLVDDYSGVGQVVDLNNINNFSLRFDGVLANGYLGLADGLATGDVDGDNKQDLLIASRYAGYNSRSTSGSVWLMYNSLISSYAEKTISLASSTNFNLRFDGAAATDFFGNALSDPIDINGDGFLDLKLSAYAKDGTGGTDAGAVYLIDHSLFSNITGTGNTMDMNITSNFSLRFDGAAKHHLLGVTKTPWIDIDNDGAADLLLAASDAENNLTNGNGKGYLYVLKNSLVQANYAGTGNVIDMSLVSSYSYLIKGANHSDQLTLGELKIADINDDGKNDFLLMASYTDYNSRTNSGSVYLIYNFPHMISPNAGENIVVRGADLVISGNVSSVNSVTPVSVVQYSIDNNNFSGTWNNCSGAAIFSCSISTGSLPDSEHVARFRTHDANASYSASSRYQSYVFNVTNSRGSFLPIEAFNLPSAPQGGFKIITNQITNSRLVGLHFIVGQDIKKMVISLTGNFDDSIIEFFSSQKEVDLCSKFGGFVRQSICKNGQYTIYVKFFTEYGQPSEVISTSVRLVSGDSPDNHSVVSALFIKPLYKGMSSSDVKRLQSLLSDLPEIYPEGLITGYFGFLTEKAIQRFQVQYGITSLSTDPGYGYVGPKTRAKLQEIFNR</sequence>
<keyword evidence="1" id="KW-0732">Signal</keyword>
<dbReference type="InterPro" id="IPR013517">
    <property type="entry name" value="FG-GAP"/>
</dbReference>
<keyword evidence="4" id="KW-0325">Glycoprotein</keyword>
<dbReference type="STRING" id="1797529.A2570_02095"/>
<evidence type="ECO:0000259" key="6">
    <source>
        <dbReference type="Pfam" id="PF01471"/>
    </source>
</evidence>
<evidence type="ECO:0000256" key="4">
    <source>
        <dbReference type="ARBA" id="ARBA00023180"/>
    </source>
</evidence>
<dbReference type="PRINTS" id="PR01185">
    <property type="entry name" value="INTEGRINA"/>
</dbReference>
<evidence type="ECO:0000256" key="1">
    <source>
        <dbReference type="ARBA" id="ARBA00022729"/>
    </source>
</evidence>
<dbReference type="Pfam" id="PF01471">
    <property type="entry name" value="PG_binding_1"/>
    <property type="match status" value="1"/>
</dbReference>
<dbReference type="SUPFAM" id="SSF47090">
    <property type="entry name" value="PGBD-like"/>
    <property type="match status" value="1"/>
</dbReference>
<evidence type="ECO:0000256" key="5">
    <source>
        <dbReference type="SAM" id="Phobius"/>
    </source>
</evidence>
<accession>A0A1G1XLF8</accession>
<dbReference type="PROSITE" id="PS51470">
    <property type="entry name" value="FG_GAP"/>
    <property type="match status" value="3"/>
</dbReference>
<keyword evidence="5" id="KW-1133">Transmembrane helix</keyword>
<dbReference type="Gene3D" id="1.10.101.10">
    <property type="entry name" value="PGBD-like superfamily/PGBD"/>
    <property type="match status" value="1"/>
</dbReference>
<dbReference type="InterPro" id="IPR028994">
    <property type="entry name" value="Integrin_alpha_N"/>
</dbReference>
<evidence type="ECO:0000256" key="2">
    <source>
        <dbReference type="ARBA" id="ARBA00022737"/>
    </source>
</evidence>
<gene>
    <name evidence="7" type="ORF">A2570_02095</name>
</gene>
<keyword evidence="3" id="KW-0378">Hydrolase</keyword>